<comment type="caution">
    <text evidence="2">The sequence shown here is derived from an EMBL/GenBank/DDBJ whole genome shotgun (WGS) entry which is preliminary data.</text>
</comment>
<evidence type="ECO:0000256" key="1">
    <source>
        <dbReference type="SAM" id="Phobius"/>
    </source>
</evidence>
<evidence type="ECO:0000313" key="3">
    <source>
        <dbReference type="Proteomes" id="UP001149822"/>
    </source>
</evidence>
<dbReference type="EMBL" id="JAPTYD010000003">
    <property type="protein sequence ID" value="MCZ0960902.1"/>
    <property type="molecule type" value="Genomic_DNA"/>
</dbReference>
<proteinExistence type="predicted"/>
<dbReference type="Proteomes" id="UP001149822">
    <property type="component" value="Unassembled WGS sequence"/>
</dbReference>
<keyword evidence="3" id="KW-1185">Reference proteome</keyword>
<feature type="transmembrane region" description="Helical" evidence="1">
    <location>
        <begin position="13"/>
        <end position="33"/>
    </location>
</feature>
<name>A0ABT4J1D1_9RHOB</name>
<keyword evidence="1" id="KW-0812">Transmembrane</keyword>
<keyword evidence="1" id="KW-1133">Transmembrane helix</keyword>
<keyword evidence="1" id="KW-0472">Membrane</keyword>
<dbReference type="RefSeq" id="WP_268940890.1">
    <property type="nucleotide sequence ID" value="NZ_JAPTYD010000003.1"/>
</dbReference>
<evidence type="ECO:0000313" key="2">
    <source>
        <dbReference type="EMBL" id="MCZ0960902.1"/>
    </source>
</evidence>
<organism evidence="2 3">
    <name type="scientific">Paracoccus benzoatiresistens</name>
    <dbReference type="NCBI Taxonomy" id="2997341"/>
    <lineage>
        <taxon>Bacteria</taxon>
        <taxon>Pseudomonadati</taxon>
        <taxon>Pseudomonadota</taxon>
        <taxon>Alphaproteobacteria</taxon>
        <taxon>Rhodobacterales</taxon>
        <taxon>Paracoccaceae</taxon>
        <taxon>Paracoccus</taxon>
    </lineage>
</organism>
<protein>
    <submittedName>
        <fullName evidence="2">Uncharacterized protein</fullName>
    </submittedName>
</protein>
<accession>A0ABT4J1D1</accession>
<gene>
    <name evidence="2" type="ORF">OU682_04630</name>
</gene>
<feature type="transmembrane region" description="Helical" evidence="1">
    <location>
        <begin position="100"/>
        <end position="123"/>
    </location>
</feature>
<reference evidence="2" key="1">
    <citation type="submission" date="2022-12" db="EMBL/GenBank/DDBJ databases">
        <title>Paracoccus sp. EF6 isolated from a lake water.</title>
        <authorList>
            <person name="Liu H."/>
        </authorList>
    </citation>
    <scope>NUCLEOTIDE SEQUENCE</scope>
    <source>
        <strain evidence="2">EF6</strain>
    </source>
</reference>
<sequence>MLSYDGSKGFASVIIRILLPPTLVLLLLTPPLWMMKSTATRQHSAEQEAARQIERANQSIEEKCSGAGSLISCENEVIDASRDYERGEYDLAAQQDMAQYALFGLFVAWSGVLVTSVATFFVYRTLQATLAAVGEAEKATAVARDATQVTARQFRASFKPWINVELRGPFLGGGECASQVRSLEPDEVERPVSIQAQAFVHSIGSIPAIIDDFDIRLMEGPEWPYVPNSPRELGGGKENFFAIMHEGQSIQIDPELGITTNLAPLAVIVLTRENYRSFRMNPPPIVGWVSYSDPLGVRYKHHFAFVAKPAWGDKFLRYGGRRLNYEREVEDGRDQQGPHLGGLAT</sequence>